<keyword evidence="5 7" id="KW-0378">Hydrolase</keyword>
<dbReference type="EC" id="3.1.26.5" evidence="7 8"/>
<dbReference type="OrthoDB" id="9810867at2"/>
<dbReference type="HAMAP" id="MF_00227">
    <property type="entry name" value="RNase_P"/>
    <property type="match status" value="1"/>
</dbReference>
<evidence type="ECO:0000256" key="3">
    <source>
        <dbReference type="ARBA" id="ARBA00022722"/>
    </source>
</evidence>
<proteinExistence type="inferred from homology"/>
<dbReference type="PANTHER" id="PTHR33992">
    <property type="entry name" value="RIBONUCLEASE P PROTEIN COMPONENT"/>
    <property type="match status" value="1"/>
</dbReference>
<keyword evidence="2 7" id="KW-0819">tRNA processing</keyword>
<evidence type="ECO:0000256" key="2">
    <source>
        <dbReference type="ARBA" id="ARBA00022694"/>
    </source>
</evidence>
<keyword evidence="6 7" id="KW-0694">RNA-binding</keyword>
<dbReference type="PROSITE" id="PS00648">
    <property type="entry name" value="RIBONUCLEASE_P"/>
    <property type="match status" value="1"/>
</dbReference>
<evidence type="ECO:0000256" key="6">
    <source>
        <dbReference type="ARBA" id="ARBA00022884"/>
    </source>
</evidence>
<dbReference type="GO" id="GO:0000049">
    <property type="term" value="F:tRNA binding"/>
    <property type="evidence" value="ECO:0007669"/>
    <property type="project" value="UniProtKB-UniRule"/>
</dbReference>
<dbReference type="Gene3D" id="3.30.230.10">
    <property type="match status" value="1"/>
</dbReference>
<protein>
    <recommendedName>
        <fullName evidence="7 8">Ribonuclease P protein component</fullName>
        <shortName evidence="7">RNase P protein</shortName>
        <shortName evidence="7">RNaseP protein</shortName>
        <ecNumber evidence="7 8">3.1.26.5</ecNumber>
    </recommendedName>
    <alternativeName>
        <fullName evidence="7">Protein C5</fullName>
    </alternativeName>
</protein>
<gene>
    <name evidence="7" type="primary">rnpA</name>
    <name evidence="9" type="ORF">BBF96_13365</name>
</gene>
<dbReference type="GO" id="GO:0030677">
    <property type="term" value="C:ribonuclease P complex"/>
    <property type="evidence" value="ECO:0007669"/>
    <property type="project" value="TreeGrafter"/>
</dbReference>
<evidence type="ECO:0000313" key="9">
    <source>
        <dbReference type="EMBL" id="AZR74935.1"/>
    </source>
</evidence>
<dbReference type="InterPro" id="IPR000100">
    <property type="entry name" value="RNase_P"/>
</dbReference>
<keyword evidence="10" id="KW-1185">Reference proteome</keyword>
<evidence type="ECO:0000256" key="7">
    <source>
        <dbReference type="HAMAP-Rule" id="MF_00227"/>
    </source>
</evidence>
<dbReference type="EMBL" id="CP016379">
    <property type="protein sequence ID" value="AZR74935.1"/>
    <property type="molecule type" value="Genomic_DNA"/>
</dbReference>
<dbReference type="GO" id="GO:0042781">
    <property type="term" value="F:3'-tRNA processing endoribonuclease activity"/>
    <property type="evidence" value="ECO:0007669"/>
    <property type="project" value="TreeGrafter"/>
</dbReference>
<sequence length="97" mass="11213">MGNSYANNILVLYILKHPEDPVQRVGFSVSKKIGKAVKRNRVKRLLKEAYRLNKHRLMEGIDLIIIPRKRILGANFREIEKGMIKLFSKAGILKKDI</sequence>
<comment type="function">
    <text evidence="1 7">RNaseP catalyzes the removal of the 5'-leader sequence from pre-tRNA to produce the mature 5'-terminus. It can also cleave other RNA substrates such as 4.5S RNA. The protein component plays an auxiliary but essential role in vivo by binding to the 5'-leader sequence and broadening the substrate specificity of the ribozyme.</text>
</comment>
<dbReference type="SUPFAM" id="SSF54211">
    <property type="entry name" value="Ribosomal protein S5 domain 2-like"/>
    <property type="match status" value="1"/>
</dbReference>
<evidence type="ECO:0000256" key="5">
    <source>
        <dbReference type="ARBA" id="ARBA00022801"/>
    </source>
</evidence>
<evidence type="ECO:0000256" key="4">
    <source>
        <dbReference type="ARBA" id="ARBA00022759"/>
    </source>
</evidence>
<evidence type="ECO:0000313" key="10">
    <source>
        <dbReference type="Proteomes" id="UP000267250"/>
    </source>
</evidence>
<dbReference type="Proteomes" id="UP000267250">
    <property type="component" value="Chromosome"/>
</dbReference>
<dbReference type="InterPro" id="IPR020539">
    <property type="entry name" value="RNase_P_CS"/>
</dbReference>
<evidence type="ECO:0000256" key="8">
    <source>
        <dbReference type="NCBIfam" id="TIGR00188"/>
    </source>
</evidence>
<dbReference type="PANTHER" id="PTHR33992:SF1">
    <property type="entry name" value="RIBONUCLEASE P PROTEIN COMPONENT"/>
    <property type="match status" value="1"/>
</dbReference>
<keyword evidence="3 7" id="KW-0540">Nuclease</keyword>
<accession>A0A3Q9HSY9</accession>
<organism evidence="9 10">
    <name type="scientific">Anoxybacter fermentans</name>
    <dbReference type="NCBI Taxonomy" id="1323375"/>
    <lineage>
        <taxon>Bacteria</taxon>
        <taxon>Bacillati</taxon>
        <taxon>Bacillota</taxon>
        <taxon>Clostridia</taxon>
        <taxon>Halanaerobiales</taxon>
        <taxon>Anoxybacter</taxon>
    </lineage>
</organism>
<comment type="catalytic activity">
    <reaction evidence="7">
        <text>Endonucleolytic cleavage of RNA, removing 5'-extranucleotides from tRNA precursor.</text>
        <dbReference type="EC" id="3.1.26.5"/>
    </reaction>
</comment>
<evidence type="ECO:0000256" key="1">
    <source>
        <dbReference type="ARBA" id="ARBA00002663"/>
    </source>
</evidence>
<reference evidence="9 10" key="1">
    <citation type="submission" date="2016-07" db="EMBL/GenBank/DDBJ databases">
        <title>Genome and transcriptome analysis of iron-reducing fermentative bacteria Anoxybacter fermentans.</title>
        <authorList>
            <person name="Zeng X."/>
            <person name="Shao Z."/>
        </authorList>
    </citation>
    <scope>NUCLEOTIDE SEQUENCE [LARGE SCALE GENOMIC DNA]</scope>
    <source>
        <strain evidence="9 10">DY22613</strain>
    </source>
</reference>
<dbReference type="GO" id="GO:0001682">
    <property type="term" value="P:tRNA 5'-leader removal"/>
    <property type="evidence" value="ECO:0007669"/>
    <property type="project" value="UniProtKB-UniRule"/>
</dbReference>
<dbReference type="KEGG" id="aft:BBF96_13365"/>
<name>A0A3Q9HSY9_9FIRM</name>
<dbReference type="GO" id="GO:0004526">
    <property type="term" value="F:ribonuclease P activity"/>
    <property type="evidence" value="ECO:0007669"/>
    <property type="project" value="UniProtKB-UniRule"/>
</dbReference>
<dbReference type="Pfam" id="PF00825">
    <property type="entry name" value="Ribonuclease_P"/>
    <property type="match status" value="1"/>
</dbReference>
<comment type="subunit">
    <text evidence="7">Consists of a catalytic RNA component (M1 or rnpB) and a protein subunit.</text>
</comment>
<dbReference type="NCBIfam" id="TIGR00188">
    <property type="entry name" value="rnpA"/>
    <property type="match status" value="1"/>
</dbReference>
<dbReference type="InterPro" id="IPR014721">
    <property type="entry name" value="Ribsml_uS5_D2-typ_fold_subgr"/>
</dbReference>
<comment type="similarity">
    <text evidence="7">Belongs to the RnpA family.</text>
</comment>
<keyword evidence="4 7" id="KW-0255">Endonuclease</keyword>
<dbReference type="InterPro" id="IPR020568">
    <property type="entry name" value="Ribosomal_Su5_D2-typ_SF"/>
</dbReference>
<dbReference type="AlphaFoldDB" id="A0A3Q9HSY9"/>